<dbReference type="Proteomes" id="UP000017048">
    <property type="component" value="Unassembled WGS sequence"/>
</dbReference>
<organism evidence="3 4">
    <name type="scientific">Nocardia asteroides NBRC 15531</name>
    <dbReference type="NCBI Taxonomy" id="1110697"/>
    <lineage>
        <taxon>Bacteria</taxon>
        <taxon>Bacillati</taxon>
        <taxon>Actinomycetota</taxon>
        <taxon>Actinomycetes</taxon>
        <taxon>Mycobacteriales</taxon>
        <taxon>Nocardiaceae</taxon>
        <taxon>Nocardia</taxon>
    </lineage>
</organism>
<name>U5EH67_NOCAS</name>
<proteinExistence type="predicted"/>
<dbReference type="AlphaFoldDB" id="U5EH67"/>
<keyword evidence="4" id="KW-1185">Reference proteome</keyword>
<reference evidence="3 4" key="1">
    <citation type="journal article" date="2014" name="BMC Genomics">
        <title>Genome based analysis of type-I polyketide synthase and nonribosomal peptide synthetase gene clusters in seven strains of five representative Nocardia species.</title>
        <authorList>
            <person name="Komaki H."/>
            <person name="Ichikawa N."/>
            <person name="Hosoyama A."/>
            <person name="Takahashi-Nakaguchi A."/>
            <person name="Matsuzawa T."/>
            <person name="Suzuki K."/>
            <person name="Fujita N."/>
            <person name="Gonoi T."/>
        </authorList>
    </citation>
    <scope>NUCLEOTIDE SEQUENCE [LARGE SCALE GENOMIC DNA]</scope>
    <source>
        <strain evidence="3 4">NBRC 15531</strain>
    </source>
</reference>
<sequence length="378" mass="39416">MIRVGAAVAAMIVLSSCEEPGKTVRVPASTTAAATTTTSPEQALRTGKLAEGMRIAEVLALPTDIDPRFVRHGSSDVLTSARLRISAGHHNAIAEAADDNGLLAGFVSERSNGSMEIGESHWLTHGVLRFPDAAAATTAADDFATAATAERGLLQTADWTPTPLATAPDTRFVQLTARGRVEGMAFTPYRDYVVFTKVRAGALADIEAITARALERQRPLLDSFTATATADLARLPYDPDGIYALSIGDNGSGRGAYRQHAALLFAEDQQAAVTLYPRLGVSALATKGSTVYRAADAAGAAELSAATAAAIAAARAKTTAPAPADVPGVSCLTDGKDHANAWVCLVTAGRHVAEVWAKTQEVAHSEAREQYRVLAAAK</sequence>
<evidence type="ECO:0000259" key="1">
    <source>
        <dbReference type="Pfam" id="PF24088"/>
    </source>
</evidence>
<dbReference type="STRING" id="1824.SAMN05444423_10958"/>
<dbReference type="PROSITE" id="PS51257">
    <property type="entry name" value="PROKAR_LIPOPROTEIN"/>
    <property type="match status" value="1"/>
</dbReference>
<evidence type="ECO:0000313" key="3">
    <source>
        <dbReference type="EMBL" id="GAD85708.1"/>
    </source>
</evidence>
<dbReference type="Pfam" id="PF24092">
    <property type="entry name" value="DUF7373_C"/>
    <property type="match status" value="1"/>
</dbReference>
<evidence type="ECO:0000259" key="2">
    <source>
        <dbReference type="Pfam" id="PF24092"/>
    </source>
</evidence>
<dbReference type="InterPro" id="IPR055797">
    <property type="entry name" value="DUF7373"/>
</dbReference>
<protein>
    <submittedName>
        <fullName evidence="3">Uncharacterized protein</fullName>
    </submittedName>
</protein>
<dbReference type="EMBL" id="BAFO02000032">
    <property type="protein sequence ID" value="GAD85708.1"/>
    <property type="molecule type" value="Genomic_DNA"/>
</dbReference>
<dbReference type="InterPro" id="IPR056463">
    <property type="entry name" value="DUF7373_C"/>
</dbReference>
<feature type="domain" description="DUF7373" evidence="2">
    <location>
        <begin position="253"/>
        <end position="376"/>
    </location>
</feature>
<comment type="caution">
    <text evidence="3">The sequence shown here is derived from an EMBL/GenBank/DDBJ whole genome shotgun (WGS) entry which is preliminary data.</text>
</comment>
<accession>U5EH67</accession>
<evidence type="ECO:0000313" key="4">
    <source>
        <dbReference type="Proteomes" id="UP000017048"/>
    </source>
</evidence>
<dbReference type="Pfam" id="PF24088">
    <property type="entry name" value="DUF7373"/>
    <property type="match status" value="1"/>
</dbReference>
<gene>
    <name evidence="3" type="ORF">NCAST_32_01910</name>
</gene>
<feature type="domain" description="DUF7373" evidence="1">
    <location>
        <begin position="42"/>
        <end position="237"/>
    </location>
</feature>